<reference evidence="3 4" key="1">
    <citation type="journal article" date="2015" name="Nature">
        <title>rRNA introns, odd ribosomes, and small enigmatic genomes across a large radiation of phyla.</title>
        <authorList>
            <person name="Brown C.T."/>
            <person name="Hug L.A."/>
            <person name="Thomas B.C."/>
            <person name="Sharon I."/>
            <person name="Castelle C.J."/>
            <person name="Singh A."/>
            <person name="Wilkins M.J."/>
            <person name="Williams K.H."/>
            <person name="Banfield J.F."/>
        </authorList>
    </citation>
    <scope>NUCLEOTIDE SEQUENCE [LARGE SCALE GENOMIC DNA]</scope>
</reference>
<feature type="domain" description="SCP" evidence="2">
    <location>
        <begin position="77"/>
        <end position="193"/>
    </location>
</feature>
<dbReference type="AlphaFoldDB" id="A0A0G0V0K3"/>
<dbReference type="CDD" id="cd05379">
    <property type="entry name" value="CAP_bacterial"/>
    <property type="match status" value="1"/>
</dbReference>
<protein>
    <recommendedName>
        <fullName evidence="2">SCP domain-containing protein</fullName>
    </recommendedName>
</protein>
<evidence type="ECO:0000259" key="2">
    <source>
        <dbReference type="Pfam" id="PF00188"/>
    </source>
</evidence>
<sequence length="305" mass="33820">MLIHNEHIMNAITATITHLFTPHHTNNHRPRILHPEMLVAIAAVVFVLHTTMQITAQSYPLILGYATNISVEDLLFYTNQERLNHGLNSLQLNTALSRAAEKKAVDMFEDNYWAHTAPDGATPWDFIVTEGYSYSYAGENLARDFSDSKGVVVAWMNSSSHRDNLLRGEYQEIGFAVVNGSLDGNETTLVVQMFGTPQIRRPIITNASISDTNEVAMQVPTPIVSSNTLSRAVKKPVIDQASMQRNVGYTIMGVLGTVLIVDSFLIWKRKTVRIAGHNLAHFIFIVSLIGFVILSSRGSILSSVQ</sequence>
<dbReference type="PANTHER" id="PTHR31157">
    <property type="entry name" value="SCP DOMAIN-CONTAINING PROTEIN"/>
    <property type="match status" value="1"/>
</dbReference>
<dbReference type="EMBL" id="LCAN01000006">
    <property type="protein sequence ID" value="KKR94479.1"/>
    <property type="molecule type" value="Genomic_DNA"/>
</dbReference>
<organism evidence="3 4">
    <name type="scientific">Candidatus Roizmanbacteria bacterium GW2011_GWA1_41_13</name>
    <dbReference type="NCBI Taxonomy" id="1618474"/>
    <lineage>
        <taxon>Bacteria</taxon>
        <taxon>Candidatus Roizmaniibacteriota</taxon>
    </lineage>
</organism>
<dbReference type="PANTHER" id="PTHR31157:SF1">
    <property type="entry name" value="SCP DOMAIN-CONTAINING PROTEIN"/>
    <property type="match status" value="1"/>
</dbReference>
<keyword evidence="1" id="KW-0812">Transmembrane</keyword>
<dbReference type="InterPro" id="IPR014044">
    <property type="entry name" value="CAP_dom"/>
</dbReference>
<dbReference type="Pfam" id="PF00188">
    <property type="entry name" value="CAP"/>
    <property type="match status" value="1"/>
</dbReference>
<keyword evidence="1" id="KW-1133">Transmembrane helix</keyword>
<evidence type="ECO:0000256" key="1">
    <source>
        <dbReference type="SAM" id="Phobius"/>
    </source>
</evidence>
<gene>
    <name evidence="3" type="ORF">UU41_C0006G0025</name>
</gene>
<dbReference type="InterPro" id="IPR035940">
    <property type="entry name" value="CAP_sf"/>
</dbReference>
<feature type="transmembrane region" description="Helical" evidence="1">
    <location>
        <begin position="247"/>
        <end position="267"/>
    </location>
</feature>
<dbReference type="Gene3D" id="3.40.33.10">
    <property type="entry name" value="CAP"/>
    <property type="match status" value="1"/>
</dbReference>
<keyword evidence="1" id="KW-0472">Membrane</keyword>
<feature type="transmembrane region" description="Helical" evidence="1">
    <location>
        <begin position="279"/>
        <end position="300"/>
    </location>
</feature>
<accession>A0A0G0V0K3</accession>
<name>A0A0G0V0K3_9BACT</name>
<evidence type="ECO:0000313" key="3">
    <source>
        <dbReference type="EMBL" id="KKR94479.1"/>
    </source>
</evidence>
<dbReference type="SUPFAM" id="SSF55797">
    <property type="entry name" value="PR-1-like"/>
    <property type="match status" value="1"/>
</dbReference>
<proteinExistence type="predicted"/>
<comment type="caution">
    <text evidence="3">The sequence shown here is derived from an EMBL/GenBank/DDBJ whole genome shotgun (WGS) entry which is preliminary data.</text>
</comment>
<evidence type="ECO:0000313" key="4">
    <source>
        <dbReference type="Proteomes" id="UP000034961"/>
    </source>
</evidence>
<dbReference type="Proteomes" id="UP000034961">
    <property type="component" value="Unassembled WGS sequence"/>
</dbReference>